<evidence type="ECO:0000259" key="3">
    <source>
        <dbReference type="Pfam" id="PF22124"/>
    </source>
</evidence>
<dbReference type="EC" id="3.2.1.51" evidence="4"/>
<dbReference type="Gene3D" id="1.50.10.10">
    <property type="match status" value="1"/>
</dbReference>
<evidence type="ECO:0000259" key="1">
    <source>
        <dbReference type="Pfam" id="PF14498"/>
    </source>
</evidence>
<dbReference type="AlphaFoldDB" id="A0A7X0MWJ9"/>
<dbReference type="GO" id="GO:0005975">
    <property type="term" value="P:carbohydrate metabolic process"/>
    <property type="evidence" value="ECO:0007669"/>
    <property type="project" value="InterPro"/>
</dbReference>
<sequence>MSQALPIGNGRLAAMVFGGVDEEHIQFNEESLWEGGAGEWPAYEGGNRPDGHRYLPQVRELLNQGKFEKANELAQEKMSGQFLGEERSSDGYSYYKGFGAYQPFADIRVALVDQGEASEYRRELDLEQGIVNITYTARGIEHRRTVFASYPDRIISAQFSNTSERGQDYRIGLQSLHQHDIQWSEGRLRLVGALKRNGMKFEASLDIDAPGASLSFSDNALMVSGAKELQLTLAAATEYQAVAPHYKGRDFAADNQQVLDAVETLDFDTLLARHQEDYKGLFERMYLRLDGSDAALSNLTTEQRLQRYRSGAADPALEALFFQYGRYLLISASRPGSMPANLQGKWNDRLNPAWASDYHFNINIQMIYWPAEVTGLGELQQPLIEYMDRLREPGRKTAKQVFGSPGWVVNTMNNPFGYTAPGWGFPWGYFPGGAAWLSQHAWQHYAFSLDEQYLEQRAWPIMKEAAEFWLHYLQTNEQGELISSPSYSPEHGGISKGAAMDQQLAWDLFNNIGEACNVLQDHQSFCDQVAKAKSMLQGPRIGRWGQLQEWAEDRDDPDSKHRHVSQLFALYPGNQINLEATPALADAAKVSLVARGDGGTGWSIAWKINFWSRLHDGDKAHQLLRRLLRLTNEKSIKYGESGGGIYSNLLVAHPPFQLDGNEGGTAGMAEMLLQSHAGVIALLPALPTAWPDGEVKGLRARGGVQVDIIWRAGELVEARLLAQRTGSYRIRVGKTLSTVTLTAGQPYLYRL</sequence>
<reference evidence="4 5" key="1">
    <citation type="submission" date="2020-08" db="EMBL/GenBank/DDBJ databases">
        <title>Genomic Encyclopedia of Type Strains, Phase IV (KMG-IV): sequencing the most valuable type-strain genomes for metagenomic binning, comparative biology and taxonomic classification.</title>
        <authorList>
            <person name="Goeker M."/>
        </authorList>
    </citation>
    <scope>NUCLEOTIDE SEQUENCE [LARGE SCALE GENOMIC DNA]</scope>
    <source>
        <strain evidence="4 5">DSM 22368</strain>
    </source>
</reference>
<accession>A0A7X0MWJ9</accession>
<dbReference type="InterPro" id="IPR049053">
    <property type="entry name" value="AFCA-like_C"/>
</dbReference>
<dbReference type="InterPro" id="IPR027414">
    <property type="entry name" value="GH95_N_dom"/>
</dbReference>
<dbReference type="Pfam" id="PF21307">
    <property type="entry name" value="Glyco_hydro_95_C"/>
    <property type="match status" value="1"/>
</dbReference>
<feature type="domain" description="Alpha fucosidase A-like C-terminal" evidence="2">
    <location>
        <begin position="674"/>
        <end position="737"/>
    </location>
</feature>
<keyword evidence="5" id="KW-1185">Reference proteome</keyword>
<evidence type="ECO:0000313" key="4">
    <source>
        <dbReference type="EMBL" id="MBB6522558.1"/>
    </source>
</evidence>
<dbReference type="PANTHER" id="PTHR31084:SF0">
    <property type="entry name" value="ALPHA-L-FUCOSIDASE 2"/>
    <property type="match status" value="1"/>
</dbReference>
<evidence type="ECO:0000313" key="5">
    <source>
        <dbReference type="Proteomes" id="UP000528457"/>
    </source>
</evidence>
<evidence type="ECO:0000259" key="2">
    <source>
        <dbReference type="Pfam" id="PF21307"/>
    </source>
</evidence>
<dbReference type="InterPro" id="IPR012341">
    <property type="entry name" value="6hp_glycosidase-like_sf"/>
</dbReference>
<comment type="caution">
    <text evidence="4">The sequence shown here is derived from an EMBL/GenBank/DDBJ whole genome shotgun (WGS) entry which is preliminary data.</text>
</comment>
<gene>
    <name evidence="4" type="ORF">HNR48_002843</name>
</gene>
<protein>
    <submittedName>
        <fullName evidence="4">Alpha-L-fucosidase 2</fullName>
        <ecNumber evidence="4">3.2.1.51</ecNumber>
    </submittedName>
</protein>
<feature type="domain" description="Glycosyl hydrolase family 95 N-terminal" evidence="1">
    <location>
        <begin position="3"/>
        <end position="241"/>
    </location>
</feature>
<dbReference type="InterPro" id="IPR054363">
    <property type="entry name" value="GH95_cat"/>
</dbReference>
<proteinExistence type="predicted"/>
<dbReference type="Gene3D" id="2.70.98.50">
    <property type="entry name" value="putative glycoside hydrolase family protein from bacillus halodurans"/>
    <property type="match status" value="1"/>
</dbReference>
<dbReference type="PANTHER" id="PTHR31084">
    <property type="entry name" value="ALPHA-L-FUCOSIDASE 2"/>
    <property type="match status" value="1"/>
</dbReference>
<feature type="domain" description="Glycosyl hydrolase family 95 catalytic" evidence="3">
    <location>
        <begin position="267"/>
        <end position="672"/>
    </location>
</feature>
<dbReference type="GO" id="GO:0004560">
    <property type="term" value="F:alpha-L-fucosidase activity"/>
    <property type="evidence" value="ECO:0007669"/>
    <property type="project" value="UniProtKB-EC"/>
</dbReference>
<dbReference type="InterPro" id="IPR008928">
    <property type="entry name" value="6-hairpin_glycosidase_sf"/>
</dbReference>
<dbReference type="Proteomes" id="UP000528457">
    <property type="component" value="Unassembled WGS sequence"/>
</dbReference>
<dbReference type="InterPro" id="IPR016518">
    <property type="entry name" value="Alpha-L-fucosidase"/>
</dbReference>
<name>A0A7X0MWJ9_9GAMM</name>
<dbReference type="Pfam" id="PF14498">
    <property type="entry name" value="Glyco_hyd_65N_2"/>
    <property type="match status" value="1"/>
</dbReference>
<dbReference type="InParanoid" id="A0A7X0MWJ9"/>
<keyword evidence="4" id="KW-0326">Glycosidase</keyword>
<keyword evidence="4" id="KW-0378">Hydrolase</keyword>
<organism evidence="4 5">
    <name type="scientific">Pseudoteredinibacter isoporae</name>
    <dbReference type="NCBI Taxonomy" id="570281"/>
    <lineage>
        <taxon>Bacteria</taxon>
        <taxon>Pseudomonadati</taxon>
        <taxon>Pseudomonadota</taxon>
        <taxon>Gammaproteobacteria</taxon>
        <taxon>Cellvibrionales</taxon>
        <taxon>Cellvibrionaceae</taxon>
        <taxon>Pseudoteredinibacter</taxon>
    </lineage>
</organism>
<dbReference type="Pfam" id="PF22124">
    <property type="entry name" value="Glyco_hydro_95_cat"/>
    <property type="match status" value="1"/>
</dbReference>
<dbReference type="PIRSF" id="PIRSF007663">
    <property type="entry name" value="UCP007663"/>
    <property type="match status" value="1"/>
</dbReference>
<dbReference type="EMBL" id="JACHHT010000002">
    <property type="protein sequence ID" value="MBB6522558.1"/>
    <property type="molecule type" value="Genomic_DNA"/>
</dbReference>
<dbReference type="SUPFAM" id="SSF48208">
    <property type="entry name" value="Six-hairpin glycosidases"/>
    <property type="match status" value="1"/>
</dbReference>